<sequence>MMRTDVVPPEAAEATGDVAAGTVALTRDRSRPATASGSGNGCLAGDAGAHRDVNAGGCVELRVVNDRLCTNRRGAAEYLNRSLETINRVASPKHRPTTGWREPVDVLDGQEWYALEDLDVFNASYFQVKRTARMARVHQVTLEGDPDELINAKEFRTLIRVTHGAWSKYVEKSVPAWEQDRDGYLIKPDLEEPGRRGIIRSWKRHRVESWINNRPGSASSTGRPKQNAHPDAGE</sequence>
<organism evidence="2 3">
    <name type="scientific">Micromonospora qiuiae</name>
    <dbReference type="NCBI Taxonomy" id="502268"/>
    <lineage>
        <taxon>Bacteria</taxon>
        <taxon>Bacillati</taxon>
        <taxon>Actinomycetota</taxon>
        <taxon>Actinomycetes</taxon>
        <taxon>Micromonosporales</taxon>
        <taxon>Micromonosporaceae</taxon>
        <taxon>Micromonospora</taxon>
    </lineage>
</organism>
<name>A0ABQ4JG86_9ACTN</name>
<feature type="compositionally biased region" description="Polar residues" evidence="1">
    <location>
        <begin position="210"/>
        <end position="224"/>
    </location>
</feature>
<reference evidence="2 3" key="1">
    <citation type="submission" date="2021-01" db="EMBL/GenBank/DDBJ databases">
        <title>Whole genome shotgun sequence of Verrucosispora qiuiae NBRC 106684.</title>
        <authorList>
            <person name="Komaki H."/>
            <person name="Tamura T."/>
        </authorList>
    </citation>
    <scope>NUCLEOTIDE SEQUENCE [LARGE SCALE GENOMIC DNA]</scope>
    <source>
        <strain evidence="2 3">NBRC 106684</strain>
    </source>
</reference>
<dbReference type="EMBL" id="BOPC01000073">
    <property type="protein sequence ID" value="GIJ29498.1"/>
    <property type="molecule type" value="Genomic_DNA"/>
</dbReference>
<dbReference type="Proteomes" id="UP000653076">
    <property type="component" value="Unassembled WGS sequence"/>
</dbReference>
<evidence type="ECO:0000313" key="3">
    <source>
        <dbReference type="Proteomes" id="UP000653076"/>
    </source>
</evidence>
<feature type="region of interest" description="Disordered" evidence="1">
    <location>
        <begin position="210"/>
        <end position="234"/>
    </location>
</feature>
<protein>
    <submittedName>
        <fullName evidence="2">Uncharacterized protein</fullName>
    </submittedName>
</protein>
<evidence type="ECO:0000313" key="2">
    <source>
        <dbReference type="EMBL" id="GIJ29498.1"/>
    </source>
</evidence>
<keyword evidence="3" id="KW-1185">Reference proteome</keyword>
<comment type="caution">
    <text evidence="2">The sequence shown here is derived from an EMBL/GenBank/DDBJ whole genome shotgun (WGS) entry which is preliminary data.</text>
</comment>
<proteinExistence type="predicted"/>
<gene>
    <name evidence="2" type="ORF">Vqi01_46600</name>
</gene>
<evidence type="ECO:0000256" key="1">
    <source>
        <dbReference type="SAM" id="MobiDB-lite"/>
    </source>
</evidence>
<accession>A0ABQ4JG86</accession>